<gene>
    <name evidence="8" type="ORF">HGRIS_007623</name>
</gene>
<dbReference type="InterPro" id="IPR036259">
    <property type="entry name" value="MFS_trans_sf"/>
</dbReference>
<keyword evidence="3" id="KW-0813">Transport</keyword>
<protein>
    <recommendedName>
        <fullName evidence="10">Major facilitator superfamily (MFS) profile domain-containing protein</fullName>
    </recommendedName>
</protein>
<feature type="transmembrane region" description="Helical" evidence="7">
    <location>
        <begin position="78"/>
        <end position="97"/>
    </location>
</feature>
<keyword evidence="9" id="KW-1185">Reference proteome</keyword>
<dbReference type="Gene3D" id="1.20.1250.20">
    <property type="entry name" value="MFS general substrate transporter like domains"/>
    <property type="match status" value="1"/>
</dbReference>
<evidence type="ECO:0008006" key="10">
    <source>
        <dbReference type="Google" id="ProtNLM"/>
    </source>
</evidence>
<feature type="transmembrane region" description="Helical" evidence="7">
    <location>
        <begin position="42"/>
        <end position="66"/>
    </location>
</feature>
<evidence type="ECO:0000256" key="4">
    <source>
        <dbReference type="ARBA" id="ARBA00022692"/>
    </source>
</evidence>
<reference evidence="9" key="1">
    <citation type="submission" date="2024-06" db="EMBL/GenBank/DDBJ databases">
        <title>Multi-omics analyses provide insights into the biosynthesis of the anticancer antibiotic pleurotin in Hohenbuehelia grisea.</title>
        <authorList>
            <person name="Weaver J.A."/>
            <person name="Alberti F."/>
        </authorList>
    </citation>
    <scope>NUCLEOTIDE SEQUENCE [LARGE SCALE GENOMIC DNA]</scope>
    <source>
        <strain evidence="9">T-177</strain>
    </source>
</reference>
<dbReference type="PANTHER" id="PTHR23514:SF3">
    <property type="entry name" value="BYPASS OF STOP CODON PROTEIN 6"/>
    <property type="match status" value="1"/>
</dbReference>
<dbReference type="SUPFAM" id="SSF103473">
    <property type="entry name" value="MFS general substrate transporter"/>
    <property type="match status" value="1"/>
</dbReference>
<keyword evidence="5 7" id="KW-1133">Transmembrane helix</keyword>
<comment type="similarity">
    <text evidence="2">Belongs to the major facilitator superfamily.</text>
</comment>
<keyword evidence="4 7" id="KW-0812">Transmembrane</keyword>
<name>A0ABR3J5F6_9AGAR</name>
<sequence>MHLLIWFVNSNVENAFSASMIGLVYGPIFPACLGLANDLLPAQVHMVSMGLISAFASLGASLFPFITGTISSIKGMQSLTYVTVAQSIVLICFWYLFPSKQPVVAALR</sequence>
<comment type="subcellular location">
    <subcellularLocation>
        <location evidence="1">Endomembrane system</location>
        <topology evidence="1">Multi-pass membrane protein</topology>
    </subcellularLocation>
</comment>
<evidence type="ECO:0000256" key="1">
    <source>
        <dbReference type="ARBA" id="ARBA00004127"/>
    </source>
</evidence>
<keyword evidence="6 7" id="KW-0472">Membrane</keyword>
<evidence type="ECO:0000256" key="3">
    <source>
        <dbReference type="ARBA" id="ARBA00022448"/>
    </source>
</evidence>
<evidence type="ECO:0000313" key="8">
    <source>
        <dbReference type="EMBL" id="KAL0950864.1"/>
    </source>
</evidence>
<dbReference type="EMBL" id="JASNQZ010000011">
    <property type="protein sequence ID" value="KAL0950864.1"/>
    <property type="molecule type" value="Genomic_DNA"/>
</dbReference>
<dbReference type="PANTHER" id="PTHR23514">
    <property type="entry name" value="BYPASS OF STOP CODON PROTEIN 6"/>
    <property type="match status" value="1"/>
</dbReference>
<dbReference type="Proteomes" id="UP001556367">
    <property type="component" value="Unassembled WGS sequence"/>
</dbReference>
<evidence type="ECO:0000256" key="2">
    <source>
        <dbReference type="ARBA" id="ARBA00008335"/>
    </source>
</evidence>
<dbReference type="InterPro" id="IPR051788">
    <property type="entry name" value="MFS_Transporter"/>
</dbReference>
<evidence type="ECO:0000313" key="9">
    <source>
        <dbReference type="Proteomes" id="UP001556367"/>
    </source>
</evidence>
<evidence type="ECO:0000256" key="7">
    <source>
        <dbReference type="SAM" id="Phobius"/>
    </source>
</evidence>
<comment type="caution">
    <text evidence="8">The sequence shown here is derived from an EMBL/GenBank/DDBJ whole genome shotgun (WGS) entry which is preliminary data.</text>
</comment>
<organism evidence="8 9">
    <name type="scientific">Hohenbuehelia grisea</name>
    <dbReference type="NCBI Taxonomy" id="104357"/>
    <lineage>
        <taxon>Eukaryota</taxon>
        <taxon>Fungi</taxon>
        <taxon>Dikarya</taxon>
        <taxon>Basidiomycota</taxon>
        <taxon>Agaricomycotina</taxon>
        <taxon>Agaricomycetes</taxon>
        <taxon>Agaricomycetidae</taxon>
        <taxon>Agaricales</taxon>
        <taxon>Pleurotineae</taxon>
        <taxon>Pleurotaceae</taxon>
        <taxon>Hohenbuehelia</taxon>
    </lineage>
</organism>
<evidence type="ECO:0000256" key="5">
    <source>
        <dbReference type="ARBA" id="ARBA00022989"/>
    </source>
</evidence>
<feature type="transmembrane region" description="Helical" evidence="7">
    <location>
        <begin position="12"/>
        <end position="36"/>
    </location>
</feature>
<evidence type="ECO:0000256" key="6">
    <source>
        <dbReference type="ARBA" id="ARBA00023136"/>
    </source>
</evidence>
<proteinExistence type="inferred from homology"/>
<accession>A0ABR3J5F6</accession>